<dbReference type="EMBL" id="QROC01000044">
    <property type="protein sequence ID" value="RHK90333.1"/>
    <property type="molecule type" value="Genomic_DNA"/>
</dbReference>
<dbReference type="InterPro" id="IPR023296">
    <property type="entry name" value="Glyco_hydro_beta-prop_sf"/>
</dbReference>
<dbReference type="EMBL" id="WDEH01000075">
    <property type="protein sequence ID" value="KAB6130133.1"/>
    <property type="molecule type" value="Genomic_DNA"/>
</dbReference>
<keyword evidence="5" id="KW-0378">Hydrolase</keyword>
<dbReference type="GO" id="GO:0016787">
    <property type="term" value="F:hydrolase activity"/>
    <property type="evidence" value="ECO:0007669"/>
    <property type="project" value="UniProtKB-KW"/>
</dbReference>
<dbReference type="Proteomes" id="UP000284417">
    <property type="component" value="Unassembled WGS sequence"/>
</dbReference>
<evidence type="ECO:0000313" key="4">
    <source>
        <dbReference type="EMBL" id="KAB6335418.1"/>
    </source>
</evidence>
<reference evidence="11 12" key="2">
    <citation type="journal article" date="2019" name="Nat. Med.">
        <title>A library of human gut bacterial isolates paired with longitudinal multiomics data enables mechanistic microbiome research.</title>
        <authorList>
            <person name="Poyet M."/>
            <person name="Groussin M."/>
            <person name="Gibbons S.M."/>
            <person name="Avila-Pacheco J."/>
            <person name="Jiang X."/>
            <person name="Kearney S.M."/>
            <person name="Perrotta A.R."/>
            <person name="Berdy B."/>
            <person name="Zhao S."/>
            <person name="Lieberman T.D."/>
            <person name="Swanson P.K."/>
            <person name="Smith M."/>
            <person name="Roesemann S."/>
            <person name="Alexander J.E."/>
            <person name="Rich S.A."/>
            <person name="Livny J."/>
            <person name="Vlamakis H."/>
            <person name="Clish C."/>
            <person name="Bullock K."/>
            <person name="Deik A."/>
            <person name="Scott J."/>
            <person name="Pierce K.A."/>
            <person name="Xavier R.J."/>
            <person name="Alm E.J."/>
        </authorList>
    </citation>
    <scope>NUCLEOTIDE SEQUENCE [LARGE SCALE GENOMIC DNA]</scope>
    <source>
        <strain evidence="4 12">BIOML-A16</strain>
        <strain evidence="3 11">BIOML-A58</strain>
        <strain evidence="2 13">BIOML-A62</strain>
    </source>
</reference>
<dbReference type="EMBL" id="DYVL01000117">
    <property type="protein sequence ID" value="HJG12118.1"/>
    <property type="molecule type" value="Genomic_DNA"/>
</dbReference>
<evidence type="ECO:0000313" key="2">
    <source>
        <dbReference type="EMBL" id="KAB6130133.1"/>
    </source>
</evidence>
<dbReference type="EMBL" id="QRYV01000091">
    <property type="protein sequence ID" value="RGV04272.1"/>
    <property type="molecule type" value="Genomic_DNA"/>
</dbReference>
<evidence type="ECO:0000313" key="1">
    <source>
        <dbReference type="EMBL" id="HJG12118.1"/>
    </source>
</evidence>
<protein>
    <submittedName>
        <fullName evidence="1">Family 43 glycosylhydrolase</fullName>
    </submittedName>
    <submittedName>
        <fullName evidence="5">Glycosyl hydrolase family 32</fullName>
    </submittedName>
</protein>
<reference evidence="1" key="4">
    <citation type="submission" date="2021-09" db="EMBL/GenBank/DDBJ databases">
        <authorList>
            <person name="Gilroy R."/>
        </authorList>
    </citation>
    <scope>NUCLEOTIDE SEQUENCE</scope>
    <source>
        <strain evidence="1">CHK154-13316</strain>
    </source>
</reference>
<dbReference type="EMBL" id="WDED01000036">
    <property type="protein sequence ID" value="KAB6144145.1"/>
    <property type="molecule type" value="Genomic_DNA"/>
</dbReference>
<dbReference type="EMBL" id="QSQU01000033">
    <property type="protein sequence ID" value="RGK58917.1"/>
    <property type="molecule type" value="Genomic_DNA"/>
</dbReference>
<evidence type="ECO:0000313" key="13">
    <source>
        <dbReference type="Proteomes" id="UP000487596"/>
    </source>
</evidence>
<evidence type="ECO:0000313" key="6">
    <source>
        <dbReference type="EMBL" id="RGV04272.1"/>
    </source>
</evidence>
<organism evidence="5 8">
    <name type="scientific">Bacteroides xylanisolvens</name>
    <dbReference type="NCBI Taxonomy" id="371601"/>
    <lineage>
        <taxon>Bacteria</taxon>
        <taxon>Pseudomonadati</taxon>
        <taxon>Bacteroidota</taxon>
        <taxon>Bacteroidia</taxon>
        <taxon>Bacteroidales</taxon>
        <taxon>Bacteroidaceae</taxon>
        <taxon>Bacteroides</taxon>
    </lineage>
</organism>
<sequence length="332" mass="37592">MSYYIIGLLLSLMSWACSDDVETGREEIPVETDGGYLFAHMTNANYGKLYYAASRDGVNWETLNKGRIINSAYIGHPDICQGHDGAFYMIAVNPLALWRSEDLVTWTSAPLDEMIFNRSNAQGFYTTYYWGAPKMFYDKDSGQYIISWHACNDPDKDDWDSMRTLYVLTKDFETYTEPQKLFNFTGADENMAIIDAIIRKVNGVYYAILKDERDPAVAPETGKTVRIATSSNLTGPYTNPGAPVTPNDMMREAPIFIERPNHSGWFIYAESYAAKPYGYHLFQSTSMDGPWKERTFSGPNVKDGTDRPGARHGCIVKVNETVYQALLKAYKK</sequence>
<name>A0A174I5Y9_9BACE</name>
<dbReference type="Proteomes" id="UP000261210">
    <property type="component" value="Unassembled WGS sequence"/>
</dbReference>
<dbReference type="SUPFAM" id="SSF75005">
    <property type="entry name" value="Arabinanase/levansucrase/invertase"/>
    <property type="match status" value="1"/>
</dbReference>
<dbReference type="Proteomes" id="UP000747074">
    <property type="component" value="Unassembled WGS sequence"/>
</dbReference>
<reference evidence="1" key="3">
    <citation type="journal article" date="2021" name="PeerJ">
        <title>Extensive microbial diversity within the chicken gut microbiome revealed by metagenomics and culture.</title>
        <authorList>
            <person name="Gilroy R."/>
            <person name="Ravi A."/>
            <person name="Getino M."/>
            <person name="Pursley I."/>
            <person name="Horton D.L."/>
            <person name="Alikhan N.F."/>
            <person name="Baker D."/>
            <person name="Gharbi K."/>
            <person name="Hall N."/>
            <person name="Watson M."/>
            <person name="Adriaenssens E.M."/>
            <person name="Foster-Nyarko E."/>
            <person name="Jarju S."/>
            <person name="Secka A."/>
            <person name="Antonio M."/>
            <person name="Oren A."/>
            <person name="Chaudhuri R.R."/>
            <person name="La Ragione R."/>
            <person name="Hildebrand F."/>
            <person name="Pallen M.J."/>
        </authorList>
    </citation>
    <scope>NUCLEOTIDE SEQUENCE</scope>
    <source>
        <strain evidence="1">CHK154-13316</strain>
    </source>
</reference>
<dbReference type="Proteomes" id="UP000438288">
    <property type="component" value="Unassembled WGS sequence"/>
</dbReference>
<proteinExistence type="predicted"/>
<evidence type="ECO:0000313" key="7">
    <source>
        <dbReference type="EMBL" id="RHK90333.1"/>
    </source>
</evidence>
<reference evidence="8 9" key="1">
    <citation type="submission" date="2018-08" db="EMBL/GenBank/DDBJ databases">
        <title>A genome reference for cultivated species of the human gut microbiota.</title>
        <authorList>
            <person name="Zou Y."/>
            <person name="Xue W."/>
            <person name="Luo G."/>
        </authorList>
    </citation>
    <scope>NUCLEOTIDE SEQUENCE [LARGE SCALE GENOMIC DNA]</scope>
    <source>
        <strain evidence="6 9">AF14-7</strain>
        <strain evidence="7 10">AF39-6AC</strain>
        <strain evidence="5 8">TF10-34</strain>
    </source>
</reference>
<comment type="caution">
    <text evidence="5">The sequence shown here is derived from an EMBL/GenBank/DDBJ whole genome shotgun (WGS) entry which is preliminary data.</text>
</comment>
<dbReference type="AlphaFoldDB" id="A0A174I5Y9"/>
<evidence type="ECO:0000313" key="9">
    <source>
        <dbReference type="Proteomes" id="UP000283369"/>
    </source>
</evidence>
<dbReference type="RefSeq" id="WP_008645106.1">
    <property type="nucleotide sequence ID" value="NZ_CABKPA010000030.1"/>
</dbReference>
<dbReference type="EMBL" id="WDCP01000144">
    <property type="protein sequence ID" value="KAB6335418.1"/>
    <property type="molecule type" value="Genomic_DNA"/>
</dbReference>
<dbReference type="Proteomes" id="UP000283369">
    <property type="component" value="Unassembled WGS sequence"/>
</dbReference>
<dbReference type="Proteomes" id="UP000487596">
    <property type="component" value="Unassembled WGS sequence"/>
</dbReference>
<gene>
    <name evidence="7" type="ORF">DW042_22100</name>
    <name evidence="6" type="ORF">DWW25_24175</name>
    <name evidence="5" type="ORF">DXD03_18950</name>
    <name evidence="3" type="ORF">GA398_19495</name>
    <name evidence="2" type="ORF">GA424_24965</name>
    <name evidence="4" type="ORF">GAZ43_26340</name>
    <name evidence="1" type="ORF">K8V07_09330</name>
</gene>
<evidence type="ECO:0000313" key="8">
    <source>
        <dbReference type="Proteomes" id="UP000261210"/>
    </source>
</evidence>
<evidence type="ECO:0000313" key="12">
    <source>
        <dbReference type="Proteomes" id="UP000438288"/>
    </source>
</evidence>
<evidence type="ECO:0000313" key="5">
    <source>
        <dbReference type="EMBL" id="RGK58917.1"/>
    </source>
</evidence>
<evidence type="ECO:0000313" key="11">
    <source>
        <dbReference type="Proteomes" id="UP000434604"/>
    </source>
</evidence>
<dbReference type="Gene3D" id="2.115.10.20">
    <property type="entry name" value="Glycosyl hydrolase domain, family 43"/>
    <property type="match status" value="1"/>
</dbReference>
<dbReference type="Proteomes" id="UP000434604">
    <property type="component" value="Unassembled WGS sequence"/>
</dbReference>
<evidence type="ECO:0000313" key="3">
    <source>
        <dbReference type="EMBL" id="KAB6144145.1"/>
    </source>
</evidence>
<accession>A0A174I5Y9</accession>
<evidence type="ECO:0000313" key="10">
    <source>
        <dbReference type="Proteomes" id="UP000284417"/>
    </source>
</evidence>